<organism evidence="1 2">
    <name type="scientific">Aristaeella hokkaidonensis</name>
    <dbReference type="NCBI Taxonomy" id="3046382"/>
    <lineage>
        <taxon>Bacteria</taxon>
        <taxon>Bacillati</taxon>
        <taxon>Bacillota</taxon>
        <taxon>Clostridia</taxon>
        <taxon>Eubacteriales</taxon>
        <taxon>Aristaeellaceae</taxon>
        <taxon>Aristaeella</taxon>
    </lineage>
</organism>
<protein>
    <submittedName>
        <fullName evidence="1">DnaD domain protein</fullName>
    </submittedName>
</protein>
<proteinExistence type="predicted"/>
<dbReference type="Proteomes" id="UP000682782">
    <property type="component" value="Chromosome"/>
</dbReference>
<dbReference type="EMBL" id="CP068393">
    <property type="protein sequence ID" value="QUC68124.1"/>
    <property type="molecule type" value="Genomic_DNA"/>
</dbReference>
<keyword evidence="2" id="KW-1185">Reference proteome</keyword>
<sequence>MFGFDERYAMFDITPVENQFILEYLPEAKGDYVKVYLYGLMRCYHSEDDMSLARMCYELNMTEEDVTAAFRYWERRRLVRRISDNPPQWQYINIKQKNLISDDDSDPEYEDFSNAVYEAFDKVRRLHGSELSACFEWHEGLKLPTEVIIMLLNHMVELKGKNFRISEAEKVAVQMAGENIQSVEAAEEFFSRDGQAYTGIRKILKKMGKRYLPSEAQVSLYRKWTKDWGFSQEAIEAALELTAKGDPSLGYLDGILNSLRQENPDAGEMTADNVRDSAKRTDGLREVLKELGKGDVNARNLQLYGQMAELFPQEVILTAARECGHNGKDTGEILKLLQAWKEKGLSTPKEVKAYVQSFHDQTALIRELRKIWGTDENRIGKTDRSLLSKWENEMGFGREMILAAAAYAAEAKQPMAYLDKILTDYKDKGIRTPEEAKQDHQDRKGTNASRSGKVLPAQDFAQRDYSGVQDEMMKSLAKEMEAFKHENGGKSDA</sequence>
<gene>
    <name evidence="1" type="ORF">JYE49_05375</name>
</gene>
<name>A0AC61MYD6_9FIRM</name>
<evidence type="ECO:0000313" key="2">
    <source>
        <dbReference type="Proteomes" id="UP000682782"/>
    </source>
</evidence>
<evidence type="ECO:0000313" key="1">
    <source>
        <dbReference type="EMBL" id="QUC68124.1"/>
    </source>
</evidence>
<accession>A0AC61MYD6</accession>
<reference evidence="1" key="1">
    <citation type="submission" date="2021-01" db="EMBL/GenBank/DDBJ databases">
        <title>Complete genome sequence of Clostridiales bacterium R-7.</title>
        <authorList>
            <person name="Mahoney-Kurpe S.C."/>
            <person name="Palevich N."/>
            <person name="Koike S."/>
            <person name="Moon C.D."/>
            <person name="Attwood G.T."/>
        </authorList>
    </citation>
    <scope>NUCLEOTIDE SEQUENCE</scope>
    <source>
        <strain evidence="1">R-7</strain>
    </source>
</reference>